<dbReference type="PANTHER" id="PTHR43126">
    <property type="entry name" value="D-ALANYL-D-ALANINE DIPEPTIDASE"/>
    <property type="match status" value="1"/>
</dbReference>
<evidence type="ECO:0000256" key="2">
    <source>
        <dbReference type="ARBA" id="ARBA00022670"/>
    </source>
</evidence>
<dbReference type="CDD" id="cd14843">
    <property type="entry name" value="D-Ala-D-Ala_dipeptidase_like"/>
    <property type="match status" value="1"/>
</dbReference>
<evidence type="ECO:0000256" key="4">
    <source>
        <dbReference type="ARBA" id="ARBA00022801"/>
    </source>
</evidence>
<accession>A0A315ZU13</accession>
<dbReference type="GO" id="GO:0160237">
    <property type="term" value="F:D-Ala-D-Ala dipeptidase activity"/>
    <property type="evidence" value="ECO:0007669"/>
    <property type="project" value="UniProtKB-EC"/>
</dbReference>
<proteinExistence type="inferred from homology"/>
<evidence type="ECO:0000256" key="5">
    <source>
        <dbReference type="ARBA" id="ARBA00022833"/>
    </source>
</evidence>
<comment type="similarity">
    <text evidence="9 10">Belongs to the peptidase M15D family.</text>
</comment>
<dbReference type="InterPro" id="IPR009045">
    <property type="entry name" value="Zn_M74/Hedgehog-like"/>
</dbReference>
<comment type="catalytic activity">
    <reaction evidence="1 9 10">
        <text>D-alanyl-D-alanine + H2O = 2 D-alanine</text>
        <dbReference type="Rhea" id="RHEA:20661"/>
        <dbReference type="ChEBI" id="CHEBI:15377"/>
        <dbReference type="ChEBI" id="CHEBI:57416"/>
        <dbReference type="ChEBI" id="CHEBI:57822"/>
        <dbReference type="EC" id="3.4.13.22"/>
    </reaction>
</comment>
<keyword evidence="8 10" id="KW-0961">Cell wall biogenesis/degradation</keyword>
<dbReference type="HAMAP" id="MF_01924">
    <property type="entry name" value="A_A_dipeptidase"/>
    <property type="match status" value="1"/>
</dbReference>
<evidence type="ECO:0000256" key="1">
    <source>
        <dbReference type="ARBA" id="ARBA00001362"/>
    </source>
</evidence>
<protein>
    <recommendedName>
        <fullName evidence="9 10">D-alanyl-D-alanine dipeptidase</fullName>
        <shortName evidence="9 10">D-Ala-D-Ala dipeptidase</shortName>
        <ecNumber evidence="9 10">3.4.13.22</ecNumber>
    </recommendedName>
</protein>
<dbReference type="Gene3D" id="3.30.1380.10">
    <property type="match status" value="1"/>
</dbReference>
<keyword evidence="4 9" id="KW-0378">Hydrolase</keyword>
<feature type="binding site" evidence="9">
    <location>
        <position position="122"/>
    </location>
    <ligand>
        <name>Zn(2+)</name>
        <dbReference type="ChEBI" id="CHEBI:29105"/>
        <note>catalytic</note>
    </ligand>
</feature>
<feature type="site" description="Transition state stabilizer" evidence="9">
    <location>
        <position position="71"/>
    </location>
</feature>
<evidence type="ECO:0000256" key="9">
    <source>
        <dbReference type="HAMAP-Rule" id="MF_01924"/>
    </source>
</evidence>
<evidence type="ECO:0000256" key="8">
    <source>
        <dbReference type="ARBA" id="ARBA00023316"/>
    </source>
</evidence>
<dbReference type="PANTHER" id="PTHR43126:SF2">
    <property type="entry name" value="D-ALANYL-D-ALANINE DIPEPTIDASE"/>
    <property type="match status" value="1"/>
</dbReference>
<keyword evidence="6 9" id="KW-0224">Dipeptidase</keyword>
<dbReference type="GO" id="GO:0071555">
    <property type="term" value="P:cell wall organization"/>
    <property type="evidence" value="ECO:0007669"/>
    <property type="project" value="UniProtKB-KW"/>
</dbReference>
<dbReference type="GO" id="GO:0008270">
    <property type="term" value="F:zinc ion binding"/>
    <property type="evidence" value="ECO:0007669"/>
    <property type="project" value="UniProtKB-UniRule"/>
</dbReference>
<dbReference type="EMBL" id="QGDQ01000028">
    <property type="protein sequence ID" value="PWJ48809.1"/>
    <property type="molecule type" value="Genomic_DNA"/>
</dbReference>
<organism evidence="11 12">
    <name type="scientific">Quadrisphaera granulorum</name>
    <dbReference type="NCBI Taxonomy" id="317664"/>
    <lineage>
        <taxon>Bacteria</taxon>
        <taxon>Bacillati</taxon>
        <taxon>Actinomycetota</taxon>
        <taxon>Actinomycetes</taxon>
        <taxon>Kineosporiales</taxon>
        <taxon>Kineosporiaceae</taxon>
        <taxon>Quadrisphaera</taxon>
    </lineage>
</organism>
<dbReference type="Proteomes" id="UP000245469">
    <property type="component" value="Unassembled WGS sequence"/>
</dbReference>
<feature type="binding site" evidence="9">
    <location>
        <position position="186"/>
    </location>
    <ligand>
        <name>Zn(2+)</name>
        <dbReference type="ChEBI" id="CHEBI:29105"/>
        <note>catalytic</note>
    </ligand>
</feature>
<keyword evidence="7 9" id="KW-0482">Metalloprotease</keyword>
<dbReference type="Pfam" id="PF01427">
    <property type="entry name" value="Peptidase_M15"/>
    <property type="match status" value="1"/>
</dbReference>
<keyword evidence="12" id="KW-1185">Reference proteome</keyword>
<sequence length="219" mass="23979">MADPRVAAIPVRECGEPLVDTADSEHLRVDDRMADEHGQWRLLRAGVVERLERAAQLLPPGVRLLVLEGYRSPQRQERGFTRYRETLRALRPDLDEGALRAAASRYISPPEVAPHPSGAAIDLTLCDDDGTELDLGCAYDATPEESDGGCFTAAPGLPERAAANRRLLVEVLTEAGLVNYPTEWWHWSYGDRYWALKTGAPAALYGPHDLTAPAQAAAV</sequence>
<evidence type="ECO:0000313" key="12">
    <source>
        <dbReference type="Proteomes" id="UP000245469"/>
    </source>
</evidence>
<dbReference type="PIRSF" id="PIRSF026671">
    <property type="entry name" value="AA_dipeptidase"/>
    <property type="match status" value="1"/>
</dbReference>
<evidence type="ECO:0000256" key="10">
    <source>
        <dbReference type="PIRNR" id="PIRNR026671"/>
    </source>
</evidence>
<evidence type="ECO:0000256" key="7">
    <source>
        <dbReference type="ARBA" id="ARBA00023049"/>
    </source>
</evidence>
<comment type="cofactor">
    <cofactor evidence="9">
        <name>Zn(2+)</name>
        <dbReference type="ChEBI" id="CHEBI:29105"/>
    </cofactor>
    <text evidence="9">Binds 1 zinc ion per subunit.</text>
</comment>
<reference evidence="11 12" key="1">
    <citation type="submission" date="2018-03" db="EMBL/GenBank/DDBJ databases">
        <title>Genomic Encyclopedia of Archaeal and Bacterial Type Strains, Phase II (KMG-II): from individual species to whole genera.</title>
        <authorList>
            <person name="Goeker M."/>
        </authorList>
    </citation>
    <scope>NUCLEOTIDE SEQUENCE [LARGE SCALE GENOMIC DNA]</scope>
    <source>
        <strain evidence="11 12">DSM 44889</strain>
    </source>
</reference>
<comment type="function">
    <text evidence="9 10">Catalyzes hydrolysis of the D-alanyl-D-alanine dipeptide.</text>
</comment>
<keyword evidence="3 9" id="KW-0479">Metal-binding</keyword>
<feature type="binding site" evidence="9">
    <location>
        <position position="115"/>
    </location>
    <ligand>
        <name>Zn(2+)</name>
        <dbReference type="ChEBI" id="CHEBI:29105"/>
        <note>catalytic</note>
    </ligand>
</feature>
<feature type="active site" description="Proton donor/acceptor" evidence="9">
    <location>
        <position position="183"/>
    </location>
</feature>
<dbReference type="OrthoDB" id="9801430at2"/>
<keyword evidence="2 9" id="KW-0645">Protease</keyword>
<dbReference type="EC" id="3.4.13.22" evidence="9 10"/>
<evidence type="ECO:0000256" key="3">
    <source>
        <dbReference type="ARBA" id="ARBA00022723"/>
    </source>
</evidence>
<keyword evidence="5 9" id="KW-0862">Zinc</keyword>
<dbReference type="GO" id="GO:0008237">
    <property type="term" value="F:metallopeptidase activity"/>
    <property type="evidence" value="ECO:0007669"/>
    <property type="project" value="UniProtKB-KW"/>
</dbReference>
<evidence type="ECO:0000313" key="11">
    <source>
        <dbReference type="EMBL" id="PWJ48809.1"/>
    </source>
</evidence>
<evidence type="ECO:0000256" key="6">
    <source>
        <dbReference type="ARBA" id="ARBA00022997"/>
    </source>
</evidence>
<name>A0A315ZU13_9ACTN</name>
<dbReference type="SUPFAM" id="SSF55166">
    <property type="entry name" value="Hedgehog/DD-peptidase"/>
    <property type="match status" value="1"/>
</dbReference>
<dbReference type="InterPro" id="IPR000755">
    <property type="entry name" value="A_A_dipeptidase"/>
</dbReference>
<dbReference type="AlphaFoldDB" id="A0A315ZU13"/>
<dbReference type="GO" id="GO:0006508">
    <property type="term" value="P:proteolysis"/>
    <property type="evidence" value="ECO:0007669"/>
    <property type="project" value="UniProtKB-KW"/>
</dbReference>
<comment type="caution">
    <text evidence="11">The sequence shown here is derived from an EMBL/GenBank/DDBJ whole genome shotgun (WGS) entry which is preliminary data.</text>
</comment>
<gene>
    <name evidence="11" type="ORF">BXY45_12811</name>
</gene>